<feature type="transmembrane region" description="Helical" evidence="8">
    <location>
        <begin position="123"/>
        <end position="144"/>
    </location>
</feature>
<evidence type="ECO:0000256" key="1">
    <source>
        <dbReference type="ARBA" id="ARBA00004477"/>
    </source>
</evidence>
<evidence type="ECO:0000256" key="3">
    <source>
        <dbReference type="ARBA" id="ARBA00022692"/>
    </source>
</evidence>
<keyword evidence="5 8" id="KW-1133">Transmembrane helix</keyword>
<keyword evidence="6 8" id="KW-0472">Membrane</keyword>
<feature type="compositionally biased region" description="Basic and acidic residues" evidence="9">
    <location>
        <begin position="806"/>
        <end position="821"/>
    </location>
</feature>
<evidence type="ECO:0000256" key="5">
    <source>
        <dbReference type="ARBA" id="ARBA00022989"/>
    </source>
</evidence>
<evidence type="ECO:0000256" key="8">
    <source>
        <dbReference type="RuleBase" id="RU361229"/>
    </source>
</evidence>
<keyword evidence="4 8" id="KW-0256">Endoplasmic reticulum</keyword>
<name>A0AAD9DPH1_9TELE</name>
<evidence type="ECO:0000256" key="9">
    <source>
        <dbReference type="SAM" id="MobiDB-lite"/>
    </source>
</evidence>
<dbReference type="InterPro" id="IPR057433">
    <property type="entry name" value="LMF1/2_C"/>
</dbReference>
<dbReference type="AlphaFoldDB" id="A0AAD9DPH1"/>
<dbReference type="PANTHER" id="PTHR14463">
    <property type="entry name" value="LIPASE MATURATION FACTOR"/>
    <property type="match status" value="1"/>
</dbReference>
<keyword evidence="13" id="KW-1185">Reference proteome</keyword>
<evidence type="ECO:0000259" key="11">
    <source>
        <dbReference type="Pfam" id="PF25179"/>
    </source>
</evidence>
<feature type="domain" description="Lipase maturation factor 1/2 C-terminal" evidence="11">
    <location>
        <begin position="638"/>
        <end position="693"/>
    </location>
</feature>
<evidence type="ECO:0000259" key="10">
    <source>
        <dbReference type="Pfam" id="PF06762"/>
    </source>
</evidence>
<feature type="transmembrane region" description="Helical" evidence="8">
    <location>
        <begin position="98"/>
        <end position="116"/>
    </location>
</feature>
<feature type="transmembrane region" description="Helical" evidence="8">
    <location>
        <begin position="381"/>
        <end position="403"/>
    </location>
</feature>
<comment type="function">
    <text evidence="8">Involved in the maturation of specific proteins in the endoplasmic reticulum.</text>
</comment>
<comment type="caution">
    <text evidence="12">The sequence shown here is derived from an EMBL/GenBank/DDBJ whole genome shotgun (WGS) entry which is preliminary data.</text>
</comment>
<sequence length="901" mass="100036">MGDVRVPRQLFLRGVAVAYLCAFASLYIQIPGRKCHIWRSVSSTAARLALSAGLYGDEGILPARLLVAGEQKPLLQQLQESPSLLWLAPSLGLGPQQGLELICLLGALLSLGAVLLGALRDSLAYLCLWILYLSLYTVSLSLSLDPLPLPIHRESLSVSGSFTSPYTLLEETSFIQSGRLAAVSVTVLSRMTEWFRTSLSIHCLFFPSDSLLLEVGFLAFLVAPCGLLRSSTSPGLHDPVTFWLTRWLLFRLVLCTGLSKLASSDPCWWDLTALSRYYETQASPTPLAWYAHQLPDWLSRLGAVCVMASEIAVPLLMFFAPVRGLRICGFYIQVFLQLCLVLLGGCSLMHLLSVVLSFSLLDDDCFSGCTHQKKKPKSKTWSQFLLSCLALLVKLAVYVLILLGTIKLFKLEINWEQKIVLSKTNFTQENFSEFVSLIQAPTIWVGVLSLTWEAVVTMLRCACVRGIMGKLCALTQWAIFTATTVAVFTLSLVPYTAVAGVSAGKIFREVQNAYGAVEKYQLVSAYGIQHRMVPPAGRPEVIIEGSGDKKTWKELSFMHKPSSVSEAPPVLGPHKPRLDWLLWEAARADYQHSHWFTGLVQQLLLGKQDGLESTESKGTACSRGIWVRRAESCLCSAVVLRLLQVDEAQYPFRVSPPAFLRASVYHYRFTQTGQDGNQPREWWKRRYVREFFPAVHLGDPVLEELLQEAGLKEKFPVLPISDTPLAQALSVLRGHARGHSGPLVLLTLFTTVASILLLKDLVSRSRTPKGPKPKSKPATSEHKSKKPREAHPEASEKNRGPSGRGGRKEGLEERRIDSDRSPRKRKQQAESGALPPGRSVRTRSVQVMLAPAGGKCTDLRRTDTLLALCLRLLTLTMRRRNHVHVPLSEEKKKIRLVQESV</sequence>
<dbReference type="GO" id="GO:0005789">
    <property type="term" value="C:endoplasmic reticulum membrane"/>
    <property type="evidence" value="ECO:0007669"/>
    <property type="project" value="UniProtKB-SubCell"/>
</dbReference>
<dbReference type="PANTHER" id="PTHR14463:SF5">
    <property type="entry name" value="LIPASE MATURATION FACTOR 2"/>
    <property type="match status" value="1"/>
</dbReference>
<accession>A0AAD9DPH1</accession>
<proteinExistence type="inferred from homology"/>
<dbReference type="InterPro" id="IPR009613">
    <property type="entry name" value="LMF"/>
</dbReference>
<protein>
    <recommendedName>
        <fullName evidence="8">Lipase maturation factor</fullName>
    </recommendedName>
</protein>
<feature type="compositionally biased region" description="Basic residues" evidence="9">
    <location>
        <begin position="766"/>
        <end position="775"/>
    </location>
</feature>
<dbReference type="Pfam" id="PF25179">
    <property type="entry name" value="LMF1_C"/>
    <property type="match status" value="2"/>
</dbReference>
<comment type="subcellular location">
    <subcellularLocation>
        <location evidence="1 8">Endoplasmic reticulum membrane</location>
        <topology evidence="1 8">Multi-pass membrane protein</topology>
    </subcellularLocation>
</comment>
<feature type="transmembrane region" description="Helical" evidence="8">
    <location>
        <begin position="334"/>
        <end position="361"/>
    </location>
</feature>
<dbReference type="GO" id="GO:0051604">
    <property type="term" value="P:protein maturation"/>
    <property type="evidence" value="ECO:0007669"/>
    <property type="project" value="InterPro"/>
</dbReference>
<feature type="region of interest" description="Disordered" evidence="9">
    <location>
        <begin position="764"/>
        <end position="843"/>
    </location>
</feature>
<feature type="compositionally biased region" description="Basic and acidic residues" evidence="9">
    <location>
        <begin position="779"/>
        <end position="799"/>
    </location>
</feature>
<evidence type="ECO:0000313" key="12">
    <source>
        <dbReference type="EMBL" id="KAK1790365.1"/>
    </source>
</evidence>
<feature type="transmembrane region" description="Helical" evidence="8">
    <location>
        <begin position="297"/>
        <end position="322"/>
    </location>
</feature>
<dbReference type="Pfam" id="PF06762">
    <property type="entry name" value="LMF1"/>
    <property type="match status" value="1"/>
</dbReference>
<reference evidence="12" key="1">
    <citation type="submission" date="2023-03" db="EMBL/GenBank/DDBJ databases">
        <title>Electrophorus voltai genome.</title>
        <authorList>
            <person name="Bian C."/>
        </authorList>
    </citation>
    <scope>NUCLEOTIDE SEQUENCE</scope>
    <source>
        <strain evidence="12">CB-2022</strain>
        <tissue evidence="12">Muscle</tissue>
    </source>
</reference>
<gene>
    <name evidence="12" type="ORF">P4O66_014265</name>
</gene>
<evidence type="ECO:0000256" key="4">
    <source>
        <dbReference type="ARBA" id="ARBA00022824"/>
    </source>
</evidence>
<evidence type="ECO:0000313" key="13">
    <source>
        <dbReference type="Proteomes" id="UP001239994"/>
    </source>
</evidence>
<feature type="domain" description="Lipase maturation factor 1/2 N-terminal" evidence="10">
    <location>
        <begin position="206"/>
        <end position="366"/>
    </location>
</feature>
<dbReference type="EMBL" id="JAROKS010000021">
    <property type="protein sequence ID" value="KAK1790365.1"/>
    <property type="molecule type" value="Genomic_DNA"/>
</dbReference>
<feature type="domain" description="Lipase maturation factor 1/2 C-terminal" evidence="11">
    <location>
        <begin position="522"/>
        <end position="610"/>
    </location>
</feature>
<organism evidence="12 13">
    <name type="scientific">Electrophorus voltai</name>
    <dbReference type="NCBI Taxonomy" id="2609070"/>
    <lineage>
        <taxon>Eukaryota</taxon>
        <taxon>Metazoa</taxon>
        <taxon>Chordata</taxon>
        <taxon>Craniata</taxon>
        <taxon>Vertebrata</taxon>
        <taxon>Euteleostomi</taxon>
        <taxon>Actinopterygii</taxon>
        <taxon>Neopterygii</taxon>
        <taxon>Teleostei</taxon>
        <taxon>Ostariophysi</taxon>
        <taxon>Gymnotiformes</taxon>
        <taxon>Gymnotoidei</taxon>
        <taxon>Gymnotidae</taxon>
        <taxon>Electrophorus</taxon>
    </lineage>
</organism>
<feature type="transmembrane region" description="Helical" evidence="8">
    <location>
        <begin position="477"/>
        <end position="498"/>
    </location>
</feature>
<keyword evidence="3 8" id="KW-0812">Transmembrane</keyword>
<dbReference type="InterPro" id="IPR057434">
    <property type="entry name" value="LMF1/2_N"/>
</dbReference>
<comment type="similarity">
    <text evidence="2 8">Belongs to the lipase maturation factor family.</text>
</comment>
<evidence type="ECO:0000256" key="6">
    <source>
        <dbReference type="ARBA" id="ARBA00023136"/>
    </source>
</evidence>
<dbReference type="Proteomes" id="UP001239994">
    <property type="component" value="Unassembled WGS sequence"/>
</dbReference>
<evidence type="ECO:0000256" key="7">
    <source>
        <dbReference type="ARBA" id="ARBA00023180"/>
    </source>
</evidence>
<evidence type="ECO:0000256" key="2">
    <source>
        <dbReference type="ARBA" id="ARBA00005512"/>
    </source>
</evidence>
<feature type="transmembrane region" description="Helical" evidence="8">
    <location>
        <begin position="12"/>
        <end position="30"/>
    </location>
</feature>
<keyword evidence="7" id="KW-0325">Glycoprotein</keyword>